<dbReference type="EC" id="2.3.2.6" evidence="4"/>
<evidence type="ECO:0000313" key="5">
    <source>
        <dbReference type="EMBL" id="SUX26949.1"/>
    </source>
</evidence>
<dbReference type="NCBIfam" id="TIGR00667">
    <property type="entry name" value="aat"/>
    <property type="match status" value="1"/>
</dbReference>
<dbReference type="Pfam" id="PF03588">
    <property type="entry name" value="Leu_Phe_trans"/>
    <property type="match status" value="1"/>
</dbReference>
<dbReference type="Gene3D" id="3.40.630.70">
    <property type="entry name" value="Leucyl/phenylalanyl-tRNA-protein transferase, C-terminal domain"/>
    <property type="match status" value="1"/>
</dbReference>
<evidence type="ECO:0000313" key="6">
    <source>
        <dbReference type="Proteomes" id="UP000254161"/>
    </source>
</evidence>
<comment type="subcellular location">
    <subcellularLocation>
        <location evidence="4">Cytoplasm</location>
    </subcellularLocation>
</comment>
<evidence type="ECO:0000256" key="3">
    <source>
        <dbReference type="ARBA" id="ARBA00023315"/>
    </source>
</evidence>
<dbReference type="InterPro" id="IPR004616">
    <property type="entry name" value="Leu/Phe-tRNA_Trfase"/>
</dbReference>
<dbReference type="GO" id="GO:0030163">
    <property type="term" value="P:protein catabolic process"/>
    <property type="evidence" value="ECO:0007669"/>
    <property type="project" value="UniProtKB-UniRule"/>
</dbReference>
<dbReference type="InterPro" id="IPR042221">
    <property type="entry name" value="Leu/Phe-tRNA_Trfase_N"/>
</dbReference>
<dbReference type="PANTHER" id="PTHR30098:SF2">
    <property type="entry name" value="LEUCYL_PHENYLALANYL-TRNA--PROTEIN TRANSFERASE"/>
    <property type="match status" value="1"/>
</dbReference>
<proteinExistence type="inferred from homology"/>
<dbReference type="GO" id="GO:0005737">
    <property type="term" value="C:cytoplasm"/>
    <property type="evidence" value="ECO:0007669"/>
    <property type="project" value="UniProtKB-SubCell"/>
</dbReference>
<comment type="catalytic activity">
    <reaction evidence="4">
        <text>N-terminal L-lysyl-[protein] + L-leucyl-tRNA(Leu) = N-terminal L-leucyl-L-lysyl-[protein] + tRNA(Leu) + H(+)</text>
        <dbReference type="Rhea" id="RHEA:12340"/>
        <dbReference type="Rhea" id="RHEA-COMP:9613"/>
        <dbReference type="Rhea" id="RHEA-COMP:9622"/>
        <dbReference type="Rhea" id="RHEA-COMP:12670"/>
        <dbReference type="Rhea" id="RHEA-COMP:12671"/>
        <dbReference type="ChEBI" id="CHEBI:15378"/>
        <dbReference type="ChEBI" id="CHEBI:65249"/>
        <dbReference type="ChEBI" id="CHEBI:78442"/>
        <dbReference type="ChEBI" id="CHEBI:78494"/>
        <dbReference type="ChEBI" id="CHEBI:133043"/>
        <dbReference type="EC" id="2.3.2.6"/>
    </reaction>
</comment>
<keyword evidence="1 4" id="KW-0963">Cytoplasm</keyword>
<evidence type="ECO:0000256" key="4">
    <source>
        <dbReference type="HAMAP-Rule" id="MF_00688"/>
    </source>
</evidence>
<keyword evidence="3 4" id="KW-0012">Acyltransferase</keyword>
<organism evidence="5 6">
    <name type="scientific">Campylobacter upsaliensis</name>
    <dbReference type="NCBI Taxonomy" id="28080"/>
    <lineage>
        <taxon>Bacteria</taxon>
        <taxon>Pseudomonadati</taxon>
        <taxon>Campylobacterota</taxon>
        <taxon>Epsilonproteobacteria</taxon>
        <taxon>Campylobacterales</taxon>
        <taxon>Campylobacteraceae</taxon>
        <taxon>Campylobacter</taxon>
    </lineage>
</organism>
<dbReference type="SUPFAM" id="SSF55729">
    <property type="entry name" value="Acyl-CoA N-acyltransferases (Nat)"/>
    <property type="match status" value="1"/>
</dbReference>
<dbReference type="RefSeq" id="WP_004274880.1">
    <property type="nucleotide sequence ID" value="NZ_JANKIR010000001.1"/>
</dbReference>
<dbReference type="InterPro" id="IPR016181">
    <property type="entry name" value="Acyl_CoA_acyltransferase"/>
</dbReference>
<evidence type="ECO:0000256" key="2">
    <source>
        <dbReference type="ARBA" id="ARBA00022679"/>
    </source>
</evidence>
<keyword evidence="2 4" id="KW-0808">Transferase</keyword>
<dbReference type="InterPro" id="IPR042203">
    <property type="entry name" value="Leu/Phe-tRNA_Trfase_C"/>
</dbReference>
<gene>
    <name evidence="4 5" type="primary">aat</name>
    <name evidence="5" type="ORF">NCTC12264_01184</name>
</gene>
<sequence length="210" mass="24557">MLNELLNAPKDAPIFLSPKLEEEFLLKAYMAGLFPWTTKPVNWWCPDPRCVLEPYQIHIQKNMKKALNLYEIRLDFDFLSLITLCKNARVRSWIDEEFIQIYHNLFKRGYAHSLELYEGNELVGGIYGLIIGKMFFGESMVSLRKNASKIAMIKLCQLLEPYDFLIDCQVHNKHLEFMGAKNISRKEFLNILDEKCHNLSGFNAFKDLLT</sequence>
<name>A0A381EJ19_CAMUP</name>
<reference evidence="5 6" key="1">
    <citation type="submission" date="2018-06" db="EMBL/GenBank/DDBJ databases">
        <authorList>
            <consortium name="Pathogen Informatics"/>
            <person name="Doyle S."/>
        </authorList>
    </citation>
    <scope>NUCLEOTIDE SEQUENCE [LARGE SCALE GENOMIC DNA]</scope>
    <source>
        <strain evidence="5 6">NCTC12264</strain>
    </source>
</reference>
<dbReference type="GO" id="GO:0008914">
    <property type="term" value="F:leucyl-tRNA--protein transferase activity"/>
    <property type="evidence" value="ECO:0007669"/>
    <property type="project" value="UniProtKB-UniRule"/>
</dbReference>
<dbReference type="Proteomes" id="UP000254161">
    <property type="component" value="Unassembled WGS sequence"/>
</dbReference>
<dbReference type="AlphaFoldDB" id="A0A381EJ19"/>
<comment type="catalytic activity">
    <reaction evidence="4">
        <text>N-terminal L-arginyl-[protein] + L-leucyl-tRNA(Leu) = N-terminal L-leucyl-L-arginyl-[protein] + tRNA(Leu) + H(+)</text>
        <dbReference type="Rhea" id="RHEA:50416"/>
        <dbReference type="Rhea" id="RHEA-COMP:9613"/>
        <dbReference type="Rhea" id="RHEA-COMP:9622"/>
        <dbReference type="Rhea" id="RHEA-COMP:12672"/>
        <dbReference type="Rhea" id="RHEA-COMP:12673"/>
        <dbReference type="ChEBI" id="CHEBI:15378"/>
        <dbReference type="ChEBI" id="CHEBI:64719"/>
        <dbReference type="ChEBI" id="CHEBI:78442"/>
        <dbReference type="ChEBI" id="CHEBI:78494"/>
        <dbReference type="ChEBI" id="CHEBI:133044"/>
        <dbReference type="EC" id="2.3.2.6"/>
    </reaction>
</comment>
<accession>A0A381EJ19</accession>
<evidence type="ECO:0000256" key="1">
    <source>
        <dbReference type="ARBA" id="ARBA00022490"/>
    </source>
</evidence>
<comment type="similarity">
    <text evidence="4">Belongs to the L/F-transferase family.</text>
</comment>
<dbReference type="HAMAP" id="MF_00688">
    <property type="entry name" value="Leu_Phe_trans"/>
    <property type="match status" value="1"/>
</dbReference>
<protein>
    <recommendedName>
        <fullName evidence="4">Leucyl/phenylalanyl-tRNA--protein transferase</fullName>
        <ecNumber evidence="4">2.3.2.6</ecNumber>
    </recommendedName>
    <alternativeName>
        <fullName evidence="4">L/F-transferase</fullName>
    </alternativeName>
    <alternativeName>
        <fullName evidence="4">Leucyltransferase</fullName>
    </alternativeName>
    <alternativeName>
        <fullName evidence="4">Phenyalanyltransferase</fullName>
    </alternativeName>
</protein>
<comment type="function">
    <text evidence="4">Functions in the N-end rule pathway of protein degradation where it conjugates Leu, Phe and, less efficiently, Met from aminoacyl-tRNAs to the N-termini of proteins containing an N-terminal arginine or lysine.</text>
</comment>
<dbReference type="EMBL" id="UFUZ01000001">
    <property type="protein sequence ID" value="SUX26949.1"/>
    <property type="molecule type" value="Genomic_DNA"/>
</dbReference>
<dbReference type="PANTHER" id="PTHR30098">
    <property type="entry name" value="LEUCYL/PHENYLALANYL-TRNA--PROTEIN TRANSFERASE"/>
    <property type="match status" value="1"/>
</dbReference>
<comment type="catalytic activity">
    <reaction evidence="4">
        <text>L-phenylalanyl-tRNA(Phe) + an N-terminal L-alpha-aminoacyl-[protein] = an N-terminal L-phenylalanyl-L-alpha-aminoacyl-[protein] + tRNA(Phe)</text>
        <dbReference type="Rhea" id="RHEA:43632"/>
        <dbReference type="Rhea" id="RHEA-COMP:9668"/>
        <dbReference type="Rhea" id="RHEA-COMP:9699"/>
        <dbReference type="Rhea" id="RHEA-COMP:10636"/>
        <dbReference type="Rhea" id="RHEA-COMP:10637"/>
        <dbReference type="ChEBI" id="CHEBI:78442"/>
        <dbReference type="ChEBI" id="CHEBI:78531"/>
        <dbReference type="ChEBI" id="CHEBI:78597"/>
        <dbReference type="ChEBI" id="CHEBI:83561"/>
        <dbReference type="EC" id="2.3.2.6"/>
    </reaction>
</comment>
<dbReference type="Gene3D" id="3.30.70.3550">
    <property type="entry name" value="Leucyl/phenylalanyl-tRNA-protein transferase, N-terminal domain"/>
    <property type="match status" value="1"/>
</dbReference>